<sequence length="226" mass="25200">MQAVNEPMADVRDMYMAHTMFRREFRLLPQLVRDVVPGDTQRAEVVANHADTVCHILHVHHEGEDMALWPRLVERGGEETAAIVPTMEGQHHGIEGALAEVTALLPQWRATAQRGDDVAAAFDRLLEKLLEHMALEEKEILPLAEKYVTAREWAELGAHAIANSPKKELPLAFGMAMYEGEPDTIKAVLTHMPLVPRLVMPFLAPRLYASHAKKVYGTPTPPRVGS</sequence>
<protein>
    <submittedName>
        <fullName evidence="2">Hemerythrin domain-containing protein</fullName>
    </submittedName>
</protein>
<evidence type="ECO:0000259" key="1">
    <source>
        <dbReference type="Pfam" id="PF01814"/>
    </source>
</evidence>
<proteinExistence type="predicted"/>
<feature type="domain" description="Hemerythrin-like" evidence="1">
    <location>
        <begin position="11"/>
        <end position="144"/>
    </location>
</feature>
<dbReference type="Proteomes" id="UP001596226">
    <property type="component" value="Unassembled WGS sequence"/>
</dbReference>
<gene>
    <name evidence="2" type="ORF">ACFQGL_29825</name>
</gene>
<reference evidence="3" key="1">
    <citation type="journal article" date="2019" name="Int. J. Syst. Evol. Microbiol.">
        <title>The Global Catalogue of Microorganisms (GCM) 10K type strain sequencing project: providing services to taxonomists for standard genome sequencing and annotation.</title>
        <authorList>
            <consortium name="The Broad Institute Genomics Platform"/>
            <consortium name="The Broad Institute Genome Sequencing Center for Infectious Disease"/>
            <person name="Wu L."/>
            <person name="Ma J."/>
        </authorList>
    </citation>
    <scope>NUCLEOTIDE SEQUENCE [LARGE SCALE GENOMIC DNA]</scope>
    <source>
        <strain evidence="3">CGMCC 4.7144</strain>
    </source>
</reference>
<keyword evidence="3" id="KW-1185">Reference proteome</keyword>
<dbReference type="InterPro" id="IPR012312">
    <property type="entry name" value="Hemerythrin-like"/>
</dbReference>
<evidence type="ECO:0000313" key="2">
    <source>
        <dbReference type="EMBL" id="MFC5927548.1"/>
    </source>
</evidence>
<comment type="caution">
    <text evidence="2">The sequence shown here is derived from an EMBL/GenBank/DDBJ whole genome shotgun (WGS) entry which is preliminary data.</text>
</comment>
<dbReference type="Gene3D" id="1.20.120.520">
    <property type="entry name" value="nmb1532 protein domain like"/>
    <property type="match status" value="1"/>
</dbReference>
<dbReference type="EMBL" id="JBHSQS010000034">
    <property type="protein sequence ID" value="MFC5927548.1"/>
    <property type="molecule type" value="Genomic_DNA"/>
</dbReference>
<name>A0ABW1HDZ9_9ACTN</name>
<organism evidence="2 3">
    <name type="scientific">Micromonospora vulcania</name>
    <dbReference type="NCBI Taxonomy" id="1441873"/>
    <lineage>
        <taxon>Bacteria</taxon>
        <taxon>Bacillati</taxon>
        <taxon>Actinomycetota</taxon>
        <taxon>Actinomycetes</taxon>
        <taxon>Micromonosporales</taxon>
        <taxon>Micromonosporaceae</taxon>
        <taxon>Micromonospora</taxon>
    </lineage>
</organism>
<evidence type="ECO:0000313" key="3">
    <source>
        <dbReference type="Proteomes" id="UP001596226"/>
    </source>
</evidence>
<accession>A0ABW1HDZ9</accession>
<dbReference type="Pfam" id="PF01814">
    <property type="entry name" value="Hemerythrin"/>
    <property type="match status" value="1"/>
</dbReference>
<dbReference type="CDD" id="cd12108">
    <property type="entry name" value="Hr-like"/>
    <property type="match status" value="1"/>
</dbReference>
<dbReference type="RefSeq" id="WP_377515959.1">
    <property type="nucleotide sequence ID" value="NZ_JBHSQS010000034.1"/>
</dbReference>